<keyword evidence="8 13" id="KW-0460">Magnesium</keyword>
<evidence type="ECO:0000313" key="16">
    <source>
        <dbReference type="EMBL" id="KHN39930.1"/>
    </source>
</evidence>
<dbReference type="PROSITE" id="PS50878">
    <property type="entry name" value="RT_POL"/>
    <property type="match status" value="1"/>
</dbReference>
<dbReference type="GO" id="GO:0007004">
    <property type="term" value="P:telomere maintenance via telomerase"/>
    <property type="evidence" value="ECO:0007669"/>
    <property type="project" value="TreeGrafter"/>
</dbReference>
<evidence type="ECO:0000256" key="10">
    <source>
        <dbReference type="ARBA" id="ARBA00022918"/>
    </source>
</evidence>
<dbReference type="SUPFAM" id="SSF56672">
    <property type="entry name" value="DNA/RNA polymerases"/>
    <property type="match status" value="1"/>
</dbReference>
<dbReference type="EMBL" id="KN646036">
    <property type="protein sequence ID" value="KHN39930.1"/>
    <property type="molecule type" value="Genomic_DNA"/>
</dbReference>
<reference evidence="16" key="1">
    <citation type="submission" date="2014-07" db="EMBL/GenBank/DDBJ databases">
        <title>Identification of a novel salt tolerance gene in wild soybean by whole-genome sequencing.</title>
        <authorList>
            <person name="Lam H.-M."/>
            <person name="Qi X."/>
            <person name="Li M.-W."/>
            <person name="Liu X."/>
            <person name="Xie M."/>
            <person name="Ni M."/>
            <person name="Xu X."/>
        </authorList>
    </citation>
    <scope>NUCLEOTIDE SEQUENCE [LARGE SCALE GENOMIC DNA]</scope>
    <source>
        <tissue evidence="16">Root</tissue>
    </source>
</reference>
<keyword evidence="11 13" id="KW-0539">Nucleus</keyword>
<dbReference type="CDD" id="cd01648">
    <property type="entry name" value="TERT"/>
    <property type="match status" value="1"/>
</dbReference>
<dbReference type="Proteomes" id="UP000053555">
    <property type="component" value="Unassembled WGS sequence"/>
</dbReference>
<keyword evidence="9 13" id="KW-0779">Telomere</keyword>
<dbReference type="GO" id="GO:0003720">
    <property type="term" value="F:telomerase activity"/>
    <property type="evidence" value="ECO:0007669"/>
    <property type="project" value="InterPro"/>
</dbReference>
<dbReference type="Pfam" id="PF12009">
    <property type="entry name" value="Telomerase_RBD"/>
    <property type="match status" value="1"/>
</dbReference>
<evidence type="ECO:0000256" key="8">
    <source>
        <dbReference type="ARBA" id="ARBA00022842"/>
    </source>
</evidence>
<dbReference type="Pfam" id="PF21399">
    <property type="entry name" value="TERT_C"/>
    <property type="match status" value="1"/>
</dbReference>
<comment type="similarity">
    <text evidence="1 13">Belongs to the reverse transcriptase family. Telomerase subfamily.</text>
</comment>
<dbReference type="GO" id="GO:0000781">
    <property type="term" value="C:chromosome, telomeric region"/>
    <property type="evidence" value="ECO:0007669"/>
    <property type="project" value="UniProtKB-SubCell"/>
</dbReference>
<evidence type="ECO:0000256" key="4">
    <source>
        <dbReference type="ARBA" id="ARBA00022454"/>
    </source>
</evidence>
<accession>A0A0B2S3T1</accession>
<evidence type="ECO:0000256" key="11">
    <source>
        <dbReference type="ARBA" id="ARBA00023242"/>
    </source>
</evidence>
<evidence type="ECO:0000256" key="12">
    <source>
        <dbReference type="ARBA" id="ARBA00048173"/>
    </source>
</evidence>
<dbReference type="InterPro" id="IPR049139">
    <property type="entry name" value="TERT_C"/>
</dbReference>
<keyword evidence="7 13" id="KW-0479">Metal-binding</keyword>
<evidence type="ECO:0000256" key="1">
    <source>
        <dbReference type="ARBA" id="ARBA00008001"/>
    </source>
</evidence>
<keyword evidence="5 13" id="KW-0808">Transferase</keyword>
<dbReference type="GO" id="GO:0046872">
    <property type="term" value="F:metal ion binding"/>
    <property type="evidence" value="ECO:0007669"/>
    <property type="project" value="UniProtKB-KW"/>
</dbReference>
<protein>
    <recommendedName>
        <fullName evidence="3 13">Telomerase reverse transcriptase</fullName>
        <ecNumber evidence="2 13">2.7.7.49</ecNumber>
    </recommendedName>
    <alternativeName>
        <fullName evidence="13">Telomerase catalytic subunit</fullName>
    </alternativeName>
</protein>
<dbReference type="EC" id="2.7.7.49" evidence="2 13"/>
<evidence type="ECO:0000256" key="5">
    <source>
        <dbReference type="ARBA" id="ARBA00022679"/>
    </source>
</evidence>
<dbReference type="PANTHER" id="PTHR12066:SF0">
    <property type="entry name" value="TELOMERASE REVERSE TRANSCRIPTASE"/>
    <property type="match status" value="1"/>
</dbReference>
<comment type="function">
    <text evidence="13">Telomerase is a ribonucleoprotein enzyme essential for the replication of chromosome termini in most eukaryotes. It elongates telomeres. It is a reverse transcriptase that adds simple sequence repeats to chromosome ends by copying a template sequence within the RNA component of the enzyme.</text>
</comment>
<dbReference type="Gene3D" id="1.10.132.70">
    <property type="match status" value="1"/>
</dbReference>
<dbReference type="PRINTS" id="PR01365">
    <property type="entry name" value="TELOMERASERT"/>
</dbReference>
<keyword evidence="6 13" id="KW-0548">Nucleotidyltransferase</keyword>
<feature type="compositionally biased region" description="Basic residues" evidence="14">
    <location>
        <begin position="164"/>
        <end position="176"/>
    </location>
</feature>
<dbReference type="Gene3D" id="3.30.70.2630">
    <property type="match status" value="1"/>
</dbReference>
<proteinExistence type="inferred from homology"/>
<feature type="region of interest" description="Disordered" evidence="14">
    <location>
        <begin position="123"/>
        <end position="142"/>
    </location>
</feature>
<evidence type="ECO:0000256" key="14">
    <source>
        <dbReference type="SAM" id="MobiDB-lite"/>
    </source>
</evidence>
<dbReference type="Gene3D" id="1.10.357.90">
    <property type="match status" value="1"/>
</dbReference>
<gene>
    <name evidence="16" type="ORF">glysoja_041608</name>
</gene>
<feature type="domain" description="Reverse transcriptase" evidence="15">
    <location>
        <begin position="487"/>
        <end position="869"/>
    </location>
</feature>
<dbReference type="InterPro" id="IPR003545">
    <property type="entry name" value="Telomerase_RT"/>
</dbReference>
<dbReference type="GO" id="GO:0042162">
    <property type="term" value="F:telomeric DNA binding"/>
    <property type="evidence" value="ECO:0007669"/>
    <property type="project" value="TreeGrafter"/>
</dbReference>
<feature type="region of interest" description="Disordered" evidence="14">
    <location>
        <begin position="164"/>
        <end position="187"/>
    </location>
</feature>
<keyword evidence="10 13" id="KW-0695">RNA-directed DNA polymerase</keyword>
<dbReference type="SMART" id="SM00975">
    <property type="entry name" value="Telomerase_RBD"/>
    <property type="match status" value="1"/>
</dbReference>
<evidence type="ECO:0000256" key="9">
    <source>
        <dbReference type="ARBA" id="ARBA00022895"/>
    </source>
</evidence>
<dbReference type="GO" id="GO:0070034">
    <property type="term" value="F:telomerase RNA binding"/>
    <property type="evidence" value="ECO:0007669"/>
    <property type="project" value="TreeGrafter"/>
</dbReference>
<organism evidence="16">
    <name type="scientific">Glycine soja</name>
    <name type="common">Wild soybean</name>
    <dbReference type="NCBI Taxonomy" id="3848"/>
    <lineage>
        <taxon>Eukaryota</taxon>
        <taxon>Viridiplantae</taxon>
        <taxon>Streptophyta</taxon>
        <taxon>Embryophyta</taxon>
        <taxon>Tracheophyta</taxon>
        <taxon>Spermatophyta</taxon>
        <taxon>Magnoliopsida</taxon>
        <taxon>eudicotyledons</taxon>
        <taxon>Gunneridae</taxon>
        <taxon>Pentapetalae</taxon>
        <taxon>rosids</taxon>
        <taxon>fabids</taxon>
        <taxon>Fabales</taxon>
        <taxon>Fabaceae</taxon>
        <taxon>Papilionoideae</taxon>
        <taxon>50 kb inversion clade</taxon>
        <taxon>NPAAA clade</taxon>
        <taxon>indigoferoid/millettioid clade</taxon>
        <taxon>Phaseoleae</taxon>
        <taxon>Glycine</taxon>
        <taxon>Glycine subgen. Soja</taxon>
    </lineage>
</organism>
<dbReference type="InterPro" id="IPR000477">
    <property type="entry name" value="RT_dom"/>
</dbReference>
<dbReference type="FunFam" id="3.30.70.2630:FF:000002">
    <property type="entry name" value="Telomerase reverse transcriptase"/>
    <property type="match status" value="1"/>
</dbReference>
<feature type="compositionally biased region" description="Polar residues" evidence="14">
    <location>
        <begin position="177"/>
        <end position="187"/>
    </location>
</feature>
<dbReference type="AlphaFoldDB" id="A0A0B2S3T1"/>
<dbReference type="GO" id="GO:0000333">
    <property type="term" value="C:telomerase catalytic core complex"/>
    <property type="evidence" value="ECO:0007669"/>
    <property type="project" value="TreeGrafter"/>
</dbReference>
<dbReference type="InterPro" id="IPR021891">
    <property type="entry name" value="Telomerase_RBD"/>
</dbReference>
<evidence type="ECO:0000256" key="6">
    <source>
        <dbReference type="ARBA" id="ARBA00022695"/>
    </source>
</evidence>
<evidence type="ECO:0000256" key="7">
    <source>
        <dbReference type="ARBA" id="ARBA00022723"/>
    </source>
</evidence>
<dbReference type="PANTHER" id="PTHR12066">
    <property type="entry name" value="TELOMERASE REVERSE TRANSCRIPTASE"/>
    <property type="match status" value="1"/>
</dbReference>
<name>A0A0B2S3T1_GLYSO</name>
<sequence>MTRKRRKPAVPGVLWRMFRGRARTLSDTIISLLPPPPPPPPLVCHCRGCGCLGCTVDAEKFLLRPDDPCEQKRERADADDLPVKKQKCYSSYSTTCPGGFSINLDFTSESSMQVIRHHGTRDYDASVSEVPKSTRTGTVTRKLESEGEQGLNCITPRLGKRSRPFKWQRRSYKKQKQSSPEENSLNTHCNVLPTNTDSMHAGSQSNTTGLSYHAKPISCLHSNGTCLIDSGCLYHSLVKWFKHLIRRTRYCQHTKLLNKHCVPSLDLDKNTIGRSSSRLKDNVSTTNVHKKYEEFGIKYCADTMDTTDSQSETFKSYCSKSQVVSFIWAVSRSILPSELLGTPPTWRIMRRNISKFIHLRRFEKFPLKLCMHKLKISSFPFLSNNFFLNSQSASVLKYIEGKNKFFHQEFKNWNDAVHGVKRKLLEKWIFWYFSFLVVPLVEANFYVTESEQGKQDIYYYRKSVWEKLAASTVSCFKDWRYSYLDDVAVHNILKGRPFGFSKLRLQPKENGVRMVANLEGSSRIPLLHSMGVRNCKTKGKVKKHPKFKHYLSVNSVLCDAHTILKGIQFKEPNKLGSSVFDYNDVYKKLCPFLVGQKKRSASMPSLFIVKCDVLKAFDSINQDKLLDIMKDFLLKDVYFLKQYDQVVCTKKSLQVQKQFTMQDETSNNSHTQSTSFASFHSWHGVFVNQACIIFHRRVIRERWKSVKKKALYADLVQHVKRNVLQFDGKFYLQGVGIPQGGVLSSLLCSMYYGHLERHVIFPFLEKTLESGSCIENNFGQTNCDDKVSSSCYLLMRFIDDFLFISTSKKQAASFFSRLERGFRGYNCYMNNKKFGANFDVEHTSDSPLNRVYVGEDGATSFLQWSGLLINCSTMEIQADYTKYLGSHLSSTLTVCWQGKPGINLKEKLRLFLRPKCHPIFCDSNINSAAVVRLNIYQVCLLCAMKFHCYIRDLSIMCKLHKRFCSNIIQRSLRYMYQMIKKQMHSISLNSDIQPILVLEKEEVEWLGFHAFVQVLKRKQSQHKELLSILRSRLSSHRISESVSPELKYAINTKNSSLLWNIKY</sequence>
<comment type="catalytic activity">
    <reaction evidence="12 13">
        <text>DNA(n) + a 2'-deoxyribonucleoside 5'-triphosphate = DNA(n+1) + diphosphate</text>
        <dbReference type="Rhea" id="RHEA:22508"/>
        <dbReference type="Rhea" id="RHEA-COMP:17339"/>
        <dbReference type="Rhea" id="RHEA-COMP:17340"/>
        <dbReference type="ChEBI" id="CHEBI:33019"/>
        <dbReference type="ChEBI" id="CHEBI:61560"/>
        <dbReference type="ChEBI" id="CHEBI:173112"/>
        <dbReference type="EC" id="2.7.7.49"/>
    </reaction>
</comment>
<evidence type="ECO:0000256" key="3">
    <source>
        <dbReference type="ARBA" id="ARBA00016182"/>
    </source>
</evidence>
<evidence type="ECO:0000259" key="15">
    <source>
        <dbReference type="PROSITE" id="PS50878"/>
    </source>
</evidence>
<evidence type="ECO:0000256" key="13">
    <source>
        <dbReference type="RuleBase" id="RU365061"/>
    </source>
</evidence>
<keyword evidence="4 13" id="KW-0158">Chromosome</keyword>
<evidence type="ECO:0000256" key="2">
    <source>
        <dbReference type="ARBA" id="ARBA00012493"/>
    </source>
</evidence>
<comment type="subcellular location">
    <subcellularLocation>
        <location evidence="13">Nucleus</location>
    </subcellularLocation>
    <subcellularLocation>
        <location evidence="13">Chromosome</location>
        <location evidence="13">Telomere</location>
    </subcellularLocation>
</comment>
<dbReference type="InterPro" id="IPR043502">
    <property type="entry name" value="DNA/RNA_pol_sf"/>
</dbReference>